<dbReference type="Gene3D" id="3.90.190.10">
    <property type="entry name" value="Protein tyrosine phosphatase superfamily"/>
    <property type="match status" value="1"/>
</dbReference>
<comment type="caution">
    <text evidence="2">The sequence shown here is derived from an EMBL/GenBank/DDBJ whole genome shotgun (WGS) entry which is preliminary data.</text>
</comment>
<dbReference type="PROSITE" id="PS00383">
    <property type="entry name" value="TYR_PHOSPHATASE_1"/>
    <property type="match status" value="1"/>
</dbReference>
<dbReference type="SUPFAM" id="SSF52799">
    <property type="entry name" value="(Phosphotyrosine protein) phosphatases II"/>
    <property type="match status" value="1"/>
</dbReference>
<name>A0A4U7N1X9_9RHOB</name>
<dbReference type="Proteomes" id="UP000306575">
    <property type="component" value="Unassembled WGS sequence"/>
</dbReference>
<evidence type="ECO:0000313" key="2">
    <source>
        <dbReference type="EMBL" id="TKZ19166.1"/>
    </source>
</evidence>
<keyword evidence="3" id="KW-1185">Reference proteome</keyword>
<feature type="domain" description="Tyrosine specific protein phosphatases" evidence="1">
    <location>
        <begin position="85"/>
        <end position="143"/>
    </location>
</feature>
<dbReference type="InterPro" id="IPR029021">
    <property type="entry name" value="Prot-tyrosine_phosphatase-like"/>
</dbReference>
<evidence type="ECO:0000259" key="1">
    <source>
        <dbReference type="PROSITE" id="PS50056"/>
    </source>
</evidence>
<dbReference type="EMBL" id="SULI01000015">
    <property type="protein sequence ID" value="TKZ19166.1"/>
    <property type="molecule type" value="Genomic_DNA"/>
</dbReference>
<proteinExistence type="predicted"/>
<dbReference type="Pfam" id="PF13350">
    <property type="entry name" value="Y_phosphatase3"/>
    <property type="match status" value="1"/>
</dbReference>
<dbReference type="AlphaFoldDB" id="A0A4U7N1X9"/>
<accession>A0A4U7N1X9</accession>
<dbReference type="InterPro" id="IPR016130">
    <property type="entry name" value="Tyr_Pase_AS"/>
</dbReference>
<dbReference type="OrthoDB" id="9806482at2"/>
<sequence length="173" mass="19291">MKERADSITRLKNSGMRLTLGPRPGRKSVDRLRELQLTHCCTLLSAREGAPLIEKVCQRIRTPEAPFTWVWLPIEGGNLEVLRHTSILPLLDTLATSIATETTPHVYLHCSAGIHRTGFFAYILLRILGHDAAAAIEKLAELRTVTFAQVGDERLELAEHVVQGLISPLDLQR</sequence>
<dbReference type="RefSeq" id="WP_138016656.1">
    <property type="nucleotide sequence ID" value="NZ_SULI01000015.1"/>
</dbReference>
<protein>
    <recommendedName>
        <fullName evidence="1">Tyrosine specific protein phosphatases domain-containing protein</fullName>
    </recommendedName>
</protein>
<dbReference type="InterPro" id="IPR026893">
    <property type="entry name" value="Tyr/Ser_Pase_IphP-type"/>
</dbReference>
<organism evidence="2 3">
    <name type="scientific">Shimia litoralis</name>
    <dbReference type="NCBI Taxonomy" id="420403"/>
    <lineage>
        <taxon>Bacteria</taxon>
        <taxon>Pseudomonadati</taxon>
        <taxon>Pseudomonadota</taxon>
        <taxon>Alphaproteobacteria</taxon>
        <taxon>Rhodobacterales</taxon>
        <taxon>Roseobacteraceae</taxon>
    </lineage>
</organism>
<reference evidence="2 3" key="1">
    <citation type="submission" date="2019-04" db="EMBL/GenBank/DDBJ databases">
        <title>Genome sequence of Pelagicola litoralis CL-ES2.</title>
        <authorList>
            <person name="Cao J."/>
        </authorList>
    </citation>
    <scope>NUCLEOTIDE SEQUENCE [LARGE SCALE GENOMIC DNA]</scope>
    <source>
        <strain evidence="2 3">CL-ES2</strain>
    </source>
</reference>
<dbReference type="InterPro" id="IPR000387">
    <property type="entry name" value="Tyr_Pase_dom"/>
</dbReference>
<dbReference type="PROSITE" id="PS50056">
    <property type="entry name" value="TYR_PHOSPHATASE_2"/>
    <property type="match status" value="1"/>
</dbReference>
<dbReference type="GO" id="GO:0004721">
    <property type="term" value="F:phosphoprotein phosphatase activity"/>
    <property type="evidence" value="ECO:0007669"/>
    <property type="project" value="InterPro"/>
</dbReference>
<evidence type="ECO:0000313" key="3">
    <source>
        <dbReference type="Proteomes" id="UP000306575"/>
    </source>
</evidence>
<gene>
    <name evidence="2" type="ORF">FAP39_12050</name>
</gene>